<feature type="non-terminal residue" evidence="1">
    <location>
        <position position="53"/>
    </location>
</feature>
<dbReference type="EMBL" id="CAJOBH010088450">
    <property type="protein sequence ID" value="CAF4552779.1"/>
    <property type="molecule type" value="Genomic_DNA"/>
</dbReference>
<proteinExistence type="predicted"/>
<evidence type="ECO:0000313" key="2">
    <source>
        <dbReference type="Proteomes" id="UP000681967"/>
    </source>
</evidence>
<sequence length="53" mass="5818">MGGTSADVESGLSFKLNSTGMSKKQSSIDEYDEPLQSMINNDSIHLYYDATLK</sequence>
<accession>A0A8S2YCA7</accession>
<name>A0A8S2YCA7_9BILA</name>
<protein>
    <submittedName>
        <fullName evidence="1">Uncharacterized protein</fullName>
    </submittedName>
</protein>
<organism evidence="1 2">
    <name type="scientific">Rotaria magnacalcarata</name>
    <dbReference type="NCBI Taxonomy" id="392030"/>
    <lineage>
        <taxon>Eukaryota</taxon>
        <taxon>Metazoa</taxon>
        <taxon>Spiralia</taxon>
        <taxon>Gnathifera</taxon>
        <taxon>Rotifera</taxon>
        <taxon>Eurotatoria</taxon>
        <taxon>Bdelloidea</taxon>
        <taxon>Philodinida</taxon>
        <taxon>Philodinidae</taxon>
        <taxon>Rotaria</taxon>
    </lineage>
</organism>
<reference evidence="1" key="1">
    <citation type="submission" date="2021-02" db="EMBL/GenBank/DDBJ databases">
        <authorList>
            <person name="Nowell W R."/>
        </authorList>
    </citation>
    <scope>NUCLEOTIDE SEQUENCE</scope>
</reference>
<comment type="caution">
    <text evidence="1">The sequence shown here is derived from an EMBL/GenBank/DDBJ whole genome shotgun (WGS) entry which is preliminary data.</text>
</comment>
<evidence type="ECO:0000313" key="1">
    <source>
        <dbReference type="EMBL" id="CAF4552779.1"/>
    </source>
</evidence>
<gene>
    <name evidence="1" type="ORF">BYL167_LOCUS38184</name>
</gene>
<dbReference type="Proteomes" id="UP000681967">
    <property type="component" value="Unassembled WGS sequence"/>
</dbReference>
<dbReference type="AlphaFoldDB" id="A0A8S2YCA7"/>